<dbReference type="Proteomes" id="UP000597656">
    <property type="component" value="Unassembled WGS sequence"/>
</dbReference>
<evidence type="ECO:0000313" key="4">
    <source>
        <dbReference type="Proteomes" id="UP000597656"/>
    </source>
</evidence>
<evidence type="ECO:0000256" key="1">
    <source>
        <dbReference type="SAM" id="MobiDB-lite"/>
    </source>
</evidence>
<organism evidence="3 4">
    <name type="scientific">Lentzea pudingi</name>
    <dbReference type="NCBI Taxonomy" id="1789439"/>
    <lineage>
        <taxon>Bacteria</taxon>
        <taxon>Bacillati</taxon>
        <taxon>Actinomycetota</taxon>
        <taxon>Actinomycetes</taxon>
        <taxon>Pseudonocardiales</taxon>
        <taxon>Pseudonocardiaceae</taxon>
        <taxon>Lentzea</taxon>
    </lineage>
</organism>
<feature type="domain" description="TIR" evidence="2">
    <location>
        <begin position="2"/>
        <end position="143"/>
    </location>
</feature>
<evidence type="ECO:0000259" key="2">
    <source>
        <dbReference type="PROSITE" id="PS50104"/>
    </source>
</evidence>
<dbReference type="Gene3D" id="3.40.50.10140">
    <property type="entry name" value="Toll/interleukin-1 receptor homology (TIR) domain"/>
    <property type="match status" value="1"/>
</dbReference>
<dbReference type="InterPro" id="IPR035897">
    <property type="entry name" value="Toll_tir_struct_dom_sf"/>
</dbReference>
<comment type="caution">
    <text evidence="3">The sequence shown here is derived from an EMBL/GenBank/DDBJ whole genome shotgun (WGS) entry which is preliminary data.</text>
</comment>
<dbReference type="PROSITE" id="PS50104">
    <property type="entry name" value="TIR"/>
    <property type="match status" value="1"/>
</dbReference>
<reference evidence="4" key="1">
    <citation type="journal article" date="2019" name="Int. J. Syst. Evol. Microbiol.">
        <title>The Global Catalogue of Microorganisms (GCM) 10K type strain sequencing project: providing services to taxonomists for standard genome sequencing and annotation.</title>
        <authorList>
            <consortium name="The Broad Institute Genomics Platform"/>
            <consortium name="The Broad Institute Genome Sequencing Center for Infectious Disease"/>
            <person name="Wu L."/>
            <person name="Ma J."/>
        </authorList>
    </citation>
    <scope>NUCLEOTIDE SEQUENCE [LARGE SCALE GENOMIC DNA]</scope>
    <source>
        <strain evidence="4">CGMCC 4.7319</strain>
    </source>
</reference>
<dbReference type="SUPFAM" id="SSF52200">
    <property type="entry name" value="Toll/Interleukin receptor TIR domain"/>
    <property type="match status" value="1"/>
</dbReference>
<sequence>MAPICGFWSYAHADDTAENGRIAQLARDVVAQYEMITGDSIDLFLDRDNLEWGDEWKQKIDSTLSSVAFFIAILTPRYFQSKECRRELDFFARRATDLGVKDLVLPILYVDIAAFREDTPVDPYISMARSFQWEDWTDLRFAAADSPEYRRTVANLAARLADANSAAEATTPTVSPNDTDTDDDDAPGFVDLVAMAEEALPRWTANLTSIGDNITLVSEAMNKAKEKIEEGNQQGRGMAARIAVFQELAEDIESPTGDLEVLGGQFSKFLQDVDRGVSALLEKIPEELKSNDVTASEVASFLQSMKYLADNSEEGLGMLEVMVQNIEPAEKNSRSLRRPLRNLRKALTLIADGREVMRMWLKKIETIKNDFPAVAALMEDPAPHG</sequence>
<dbReference type="InterPro" id="IPR000157">
    <property type="entry name" value="TIR_dom"/>
</dbReference>
<feature type="region of interest" description="Disordered" evidence="1">
    <location>
        <begin position="165"/>
        <end position="184"/>
    </location>
</feature>
<dbReference type="RefSeq" id="WP_189154441.1">
    <property type="nucleotide sequence ID" value="NZ_BMNC01000002.1"/>
</dbReference>
<gene>
    <name evidence="3" type="ORF">GCM10011609_21600</name>
</gene>
<name>A0ABQ2HL35_9PSEU</name>
<keyword evidence="4" id="KW-1185">Reference proteome</keyword>
<dbReference type="SMART" id="SM00255">
    <property type="entry name" value="TIR"/>
    <property type="match status" value="1"/>
</dbReference>
<evidence type="ECO:0000313" key="3">
    <source>
        <dbReference type="EMBL" id="GGM85075.1"/>
    </source>
</evidence>
<proteinExistence type="predicted"/>
<dbReference type="Pfam" id="PF13676">
    <property type="entry name" value="TIR_2"/>
    <property type="match status" value="1"/>
</dbReference>
<protein>
    <recommendedName>
        <fullName evidence="2">TIR domain-containing protein</fullName>
    </recommendedName>
</protein>
<accession>A0ABQ2HL35</accession>
<dbReference type="EMBL" id="BMNC01000002">
    <property type="protein sequence ID" value="GGM85075.1"/>
    <property type="molecule type" value="Genomic_DNA"/>
</dbReference>